<protein>
    <submittedName>
        <fullName evidence="2">Uncharacterized protein</fullName>
    </submittedName>
</protein>
<gene>
    <name evidence="2" type="ORF">FHP24_00105</name>
</gene>
<dbReference type="EMBL" id="VDMN01000001">
    <property type="protein sequence ID" value="TNM64756.1"/>
    <property type="molecule type" value="Genomic_DNA"/>
</dbReference>
<sequence>MAVFPLRNRKNGQCARSDLARLPVLAAAFLIALFGVLAGSPRNTDVAASARPIDDRSDRSPALTKRDPLRAVSVVDRKDSTGSHVSTDDGLPAPQFFALPANVYTAAHAQGHKNALFVGKDWPGALPRAPPVAA</sequence>
<evidence type="ECO:0000313" key="2">
    <source>
        <dbReference type="EMBL" id="TNM64756.1"/>
    </source>
</evidence>
<feature type="region of interest" description="Disordered" evidence="1">
    <location>
        <begin position="44"/>
        <end position="89"/>
    </location>
</feature>
<reference evidence="2 3" key="1">
    <citation type="submission" date="2019-06" db="EMBL/GenBank/DDBJ databases">
        <title>The draft genome of Rhizobium smilacinae PTYR-5.</title>
        <authorList>
            <person name="Liu L."/>
            <person name="Li L."/>
            <person name="Zhang X."/>
        </authorList>
    </citation>
    <scope>NUCLEOTIDE SEQUENCE [LARGE SCALE GENOMIC DNA]</scope>
    <source>
        <strain evidence="2 3">PTYR-5</strain>
    </source>
</reference>
<accession>A0A5C4XMK7</accession>
<evidence type="ECO:0000313" key="3">
    <source>
        <dbReference type="Proteomes" id="UP000311605"/>
    </source>
</evidence>
<proteinExistence type="predicted"/>
<dbReference type="Proteomes" id="UP000311605">
    <property type="component" value="Unassembled WGS sequence"/>
</dbReference>
<feature type="compositionally biased region" description="Basic and acidic residues" evidence="1">
    <location>
        <begin position="52"/>
        <end position="81"/>
    </location>
</feature>
<comment type="caution">
    <text evidence="2">The sequence shown here is derived from an EMBL/GenBank/DDBJ whole genome shotgun (WGS) entry which is preliminary data.</text>
</comment>
<dbReference type="RefSeq" id="WP_139671159.1">
    <property type="nucleotide sequence ID" value="NZ_VDMN01000001.1"/>
</dbReference>
<organism evidence="2 3">
    <name type="scientific">Aliirhizobium smilacinae</name>
    <dbReference type="NCBI Taxonomy" id="1395944"/>
    <lineage>
        <taxon>Bacteria</taxon>
        <taxon>Pseudomonadati</taxon>
        <taxon>Pseudomonadota</taxon>
        <taxon>Alphaproteobacteria</taxon>
        <taxon>Hyphomicrobiales</taxon>
        <taxon>Rhizobiaceae</taxon>
        <taxon>Aliirhizobium</taxon>
    </lineage>
</organism>
<name>A0A5C4XMK7_9HYPH</name>
<dbReference type="OrthoDB" id="8371358at2"/>
<dbReference type="AlphaFoldDB" id="A0A5C4XMK7"/>
<keyword evidence="3" id="KW-1185">Reference proteome</keyword>
<evidence type="ECO:0000256" key="1">
    <source>
        <dbReference type="SAM" id="MobiDB-lite"/>
    </source>
</evidence>